<feature type="compositionally biased region" description="Basic and acidic residues" evidence="6">
    <location>
        <begin position="325"/>
        <end position="341"/>
    </location>
</feature>
<keyword evidence="1" id="KW-0723">Serine/threonine-protein kinase</keyword>
<dbReference type="Pfam" id="PF00069">
    <property type="entry name" value="Pkinase"/>
    <property type="match status" value="1"/>
</dbReference>
<feature type="domain" description="Protein kinase" evidence="7">
    <location>
        <begin position="23"/>
        <end position="289"/>
    </location>
</feature>
<evidence type="ECO:0000256" key="4">
    <source>
        <dbReference type="ARBA" id="ARBA00022777"/>
    </source>
</evidence>
<evidence type="ECO:0000256" key="3">
    <source>
        <dbReference type="ARBA" id="ARBA00022741"/>
    </source>
</evidence>
<evidence type="ECO:0000313" key="10">
    <source>
        <dbReference type="Proteomes" id="UP000031668"/>
    </source>
</evidence>
<dbReference type="FunFam" id="1.10.510.10:FF:000210">
    <property type="entry name" value="Non-specific serine/threonine protein kinase"/>
    <property type="match status" value="1"/>
</dbReference>
<protein>
    <submittedName>
        <fullName evidence="9">cGMP-dependent protein kinase 1</fullName>
    </submittedName>
</protein>
<dbReference type="PROSITE" id="PS51285">
    <property type="entry name" value="AGC_KINASE_CTER"/>
    <property type="match status" value="1"/>
</dbReference>
<evidence type="ECO:0000256" key="5">
    <source>
        <dbReference type="ARBA" id="ARBA00022840"/>
    </source>
</evidence>
<keyword evidence="4 9" id="KW-0418">Kinase</keyword>
<dbReference type="SUPFAM" id="SSF56112">
    <property type="entry name" value="Protein kinase-like (PK-like)"/>
    <property type="match status" value="1"/>
</dbReference>
<dbReference type="OrthoDB" id="63267at2759"/>
<keyword evidence="5" id="KW-0067">ATP-binding</keyword>
<dbReference type="Gene3D" id="3.30.200.20">
    <property type="entry name" value="Phosphorylase Kinase, domain 1"/>
    <property type="match status" value="1"/>
</dbReference>
<feature type="domain" description="AGC-kinase C-terminal" evidence="8">
    <location>
        <begin position="290"/>
        <end position="341"/>
    </location>
</feature>
<dbReference type="PROSITE" id="PS50011">
    <property type="entry name" value="PROTEIN_KINASE_DOM"/>
    <property type="match status" value="1"/>
</dbReference>
<keyword evidence="10" id="KW-1185">Reference proteome</keyword>
<dbReference type="EMBL" id="JWZT01005713">
    <property type="protein sequence ID" value="KII60264.1"/>
    <property type="molecule type" value="Genomic_DNA"/>
</dbReference>
<dbReference type="Proteomes" id="UP000031668">
    <property type="component" value="Unassembled WGS sequence"/>
</dbReference>
<dbReference type="GO" id="GO:0005524">
    <property type="term" value="F:ATP binding"/>
    <property type="evidence" value="ECO:0007669"/>
    <property type="project" value="UniProtKB-KW"/>
</dbReference>
<evidence type="ECO:0000256" key="2">
    <source>
        <dbReference type="ARBA" id="ARBA00022679"/>
    </source>
</evidence>
<evidence type="ECO:0000256" key="6">
    <source>
        <dbReference type="SAM" id="MobiDB-lite"/>
    </source>
</evidence>
<dbReference type="PANTHER" id="PTHR24353">
    <property type="entry name" value="CYCLIC NUCLEOTIDE-DEPENDENT PROTEIN KINASE"/>
    <property type="match status" value="1"/>
</dbReference>
<dbReference type="InterPro" id="IPR011009">
    <property type="entry name" value="Kinase-like_dom_sf"/>
</dbReference>
<evidence type="ECO:0000256" key="1">
    <source>
        <dbReference type="ARBA" id="ARBA00022527"/>
    </source>
</evidence>
<dbReference type="InterPro" id="IPR008271">
    <property type="entry name" value="Ser/Thr_kinase_AS"/>
</dbReference>
<accession>A0A0C2M7A7</accession>
<keyword evidence="3" id="KW-0547">Nucleotide-binding</keyword>
<evidence type="ECO:0000259" key="8">
    <source>
        <dbReference type="PROSITE" id="PS51285"/>
    </source>
</evidence>
<evidence type="ECO:0000259" key="7">
    <source>
        <dbReference type="PROSITE" id="PS50011"/>
    </source>
</evidence>
<dbReference type="PANTHER" id="PTHR24353:SF147">
    <property type="entry name" value="CGMP-DEPENDENT SERINE_THREONIN PROTEIN KINASE-RELATED"/>
    <property type="match status" value="1"/>
</dbReference>
<dbReference type="AlphaFoldDB" id="A0A0C2M7A7"/>
<feature type="compositionally biased region" description="Acidic residues" evidence="6">
    <location>
        <begin position="315"/>
        <end position="324"/>
    </location>
</feature>
<dbReference type="PROSITE" id="PS00108">
    <property type="entry name" value="PROTEIN_KINASE_ST"/>
    <property type="match status" value="1"/>
</dbReference>
<comment type="caution">
    <text evidence="9">The sequence shown here is derived from an EMBL/GenBank/DDBJ whole genome shotgun (WGS) entry which is preliminary data.</text>
</comment>
<dbReference type="SMART" id="SM00220">
    <property type="entry name" value="S_TKc"/>
    <property type="match status" value="1"/>
</dbReference>
<dbReference type="InterPro" id="IPR000961">
    <property type="entry name" value="AGC-kinase_C"/>
</dbReference>
<reference evidence="9 10" key="1">
    <citation type="journal article" date="2014" name="Genome Biol. Evol.">
        <title>The genome of the myxosporean Thelohanellus kitauei shows adaptations to nutrient acquisition within its fish host.</title>
        <authorList>
            <person name="Yang Y."/>
            <person name="Xiong J."/>
            <person name="Zhou Z."/>
            <person name="Huo F."/>
            <person name="Miao W."/>
            <person name="Ran C."/>
            <person name="Liu Y."/>
            <person name="Zhang J."/>
            <person name="Feng J."/>
            <person name="Wang M."/>
            <person name="Wang M."/>
            <person name="Wang L."/>
            <person name="Yao B."/>
        </authorList>
    </citation>
    <scope>NUCLEOTIDE SEQUENCE [LARGE SCALE GENOMIC DNA]</scope>
    <source>
        <strain evidence="9">Wuqing</strain>
    </source>
</reference>
<dbReference type="OMA" id="FPFFRIK"/>
<gene>
    <name evidence="9" type="ORF">RF11_10407</name>
</gene>
<sequence length="341" mass="39262">MDHQPSSLDFRSQALKRVTIDDLHTVTTLDMDTFSRTDLMVLKSDPRVSYALKTIKKMNILVSKLQDNIINEKKLLMQIDCNFVVKLFKTFKDRKYVYMLMEACLGGNLAHLIREQLNNLNIRGRLTEEMAKFYVACVVEAIKYLHSINIIHRDIKPANIMIDDKGYCKLANFMYSKKLDIGRKTFTFCGSPEYVAPELIMNTGHDSAVDIWALGILIYELLAGFPPFSGDDPMKTYNIIMKGFETIGFPAIFGRNAQNLVQKLCCKNPNSRLGYAKHNIGEIQKHKWFDGFNWQKLRNLCLEPPIIPSVKDMTESIDDDDEFPHEDKIPPDETSGWDRDF</sequence>
<dbReference type="Gene3D" id="1.10.510.10">
    <property type="entry name" value="Transferase(Phosphotransferase) domain 1"/>
    <property type="match status" value="1"/>
</dbReference>
<evidence type="ECO:0000313" key="9">
    <source>
        <dbReference type="EMBL" id="KII60264.1"/>
    </source>
</evidence>
<feature type="region of interest" description="Disordered" evidence="6">
    <location>
        <begin position="314"/>
        <end position="341"/>
    </location>
</feature>
<dbReference type="GO" id="GO:0004674">
    <property type="term" value="F:protein serine/threonine kinase activity"/>
    <property type="evidence" value="ECO:0007669"/>
    <property type="project" value="UniProtKB-KW"/>
</dbReference>
<keyword evidence="2" id="KW-0808">Transferase</keyword>
<name>A0A0C2M7A7_THEKT</name>
<organism evidence="9 10">
    <name type="scientific">Thelohanellus kitauei</name>
    <name type="common">Myxosporean</name>
    <dbReference type="NCBI Taxonomy" id="669202"/>
    <lineage>
        <taxon>Eukaryota</taxon>
        <taxon>Metazoa</taxon>
        <taxon>Cnidaria</taxon>
        <taxon>Myxozoa</taxon>
        <taxon>Myxosporea</taxon>
        <taxon>Bivalvulida</taxon>
        <taxon>Platysporina</taxon>
        <taxon>Myxobolidae</taxon>
        <taxon>Thelohanellus</taxon>
    </lineage>
</organism>
<dbReference type="InterPro" id="IPR000719">
    <property type="entry name" value="Prot_kinase_dom"/>
</dbReference>
<proteinExistence type="predicted"/>